<organism evidence="6 7">
    <name type="scientific">Sphingobacterium siyangense</name>
    <dbReference type="NCBI Taxonomy" id="459529"/>
    <lineage>
        <taxon>Bacteria</taxon>
        <taxon>Pseudomonadati</taxon>
        <taxon>Bacteroidota</taxon>
        <taxon>Sphingobacteriia</taxon>
        <taxon>Sphingobacteriales</taxon>
        <taxon>Sphingobacteriaceae</taxon>
        <taxon>Sphingobacterium</taxon>
    </lineage>
</organism>
<dbReference type="InterPro" id="IPR050179">
    <property type="entry name" value="Trans_hexapeptide_repeat"/>
</dbReference>
<sequence>MEVTQFNKIEVDVIGAGGLARELLSWINNDKNSNLIVKGFWDDNLDALVPYKMKHNVFGNISSFKSGNVLIGIMSPQVKQKLLEEFTANSSINLLRFIHSSVIVGERTNIGKGVVLFPNVIISCDVNIGDGTFINLGSQIGHDVTIGRNVSIMPNVDIGGGCVMGDNVFIGSGATILPGVKIEGNTRIGAGSVVLKTIKKEGTYFGNPAKKIF</sequence>
<dbReference type="Gene3D" id="3.40.50.20">
    <property type="match status" value="1"/>
</dbReference>
<dbReference type="Proteomes" id="UP000315908">
    <property type="component" value="Unassembled WGS sequence"/>
</dbReference>
<dbReference type="InterPro" id="IPR001451">
    <property type="entry name" value="Hexapep"/>
</dbReference>
<dbReference type="InterPro" id="IPR011004">
    <property type="entry name" value="Trimer_LpxA-like_sf"/>
</dbReference>
<evidence type="ECO:0000313" key="6">
    <source>
        <dbReference type="EMBL" id="TWI19971.1"/>
    </source>
</evidence>
<dbReference type="OrthoDB" id="708224at2"/>
<evidence type="ECO:0000313" key="7">
    <source>
        <dbReference type="Proteomes" id="UP000315908"/>
    </source>
</evidence>
<dbReference type="AlphaFoldDB" id="A0A562MK90"/>
<protein>
    <submittedName>
        <fullName evidence="6">Sugar O-acyltransferase (Sialic acid O-acetyltransferase NeuD family)</fullName>
    </submittedName>
</protein>
<feature type="active site" description="Proton acceptor" evidence="5">
    <location>
        <position position="142"/>
    </location>
</feature>
<proteinExistence type="inferred from homology"/>
<comment type="caution">
    <text evidence="6">The sequence shown here is derived from an EMBL/GenBank/DDBJ whole genome shotgun (WGS) entry which is preliminary data.</text>
</comment>
<feature type="site" description="Increases basicity of active site His" evidence="5">
    <location>
        <position position="143"/>
    </location>
</feature>
<evidence type="ECO:0000256" key="3">
    <source>
        <dbReference type="ARBA" id="ARBA00022737"/>
    </source>
</evidence>
<gene>
    <name evidence="6" type="ORF">IQ31_02411</name>
</gene>
<name>A0A562MK90_9SPHI</name>
<evidence type="ECO:0000256" key="4">
    <source>
        <dbReference type="ARBA" id="ARBA00023315"/>
    </source>
</evidence>
<dbReference type="Gene3D" id="2.160.10.10">
    <property type="entry name" value="Hexapeptide repeat proteins"/>
    <property type="match status" value="1"/>
</dbReference>
<evidence type="ECO:0000256" key="2">
    <source>
        <dbReference type="ARBA" id="ARBA00022679"/>
    </source>
</evidence>
<reference evidence="6 7" key="1">
    <citation type="journal article" date="2015" name="Stand. Genomic Sci.">
        <title>Genomic Encyclopedia of Bacterial and Archaeal Type Strains, Phase III: the genomes of soil and plant-associated and newly described type strains.</title>
        <authorList>
            <person name="Whitman W.B."/>
            <person name="Woyke T."/>
            <person name="Klenk H.P."/>
            <person name="Zhou Y."/>
            <person name="Lilburn T.G."/>
            <person name="Beck B.J."/>
            <person name="De Vos P."/>
            <person name="Vandamme P."/>
            <person name="Eisen J.A."/>
            <person name="Garrity G."/>
            <person name="Hugenholtz P."/>
            <person name="Kyrpides N.C."/>
        </authorList>
    </citation>
    <scope>NUCLEOTIDE SEQUENCE [LARGE SCALE GENOMIC DNA]</scope>
    <source>
        <strain evidence="6 7">CGMCC 1.6855</strain>
    </source>
</reference>
<dbReference type="SUPFAM" id="SSF51161">
    <property type="entry name" value="Trimeric LpxA-like enzymes"/>
    <property type="match status" value="1"/>
</dbReference>
<keyword evidence="4 6" id="KW-0012">Acyltransferase</keyword>
<keyword evidence="2 6" id="KW-0808">Transferase</keyword>
<dbReference type="RefSeq" id="WP_145328101.1">
    <property type="nucleotide sequence ID" value="NZ_VLKR01000011.1"/>
</dbReference>
<keyword evidence="3" id="KW-0677">Repeat</keyword>
<evidence type="ECO:0000256" key="5">
    <source>
        <dbReference type="PIRSR" id="PIRSR620019-1"/>
    </source>
</evidence>
<evidence type="ECO:0000256" key="1">
    <source>
        <dbReference type="ARBA" id="ARBA00007274"/>
    </source>
</evidence>
<comment type="similarity">
    <text evidence="1">Belongs to the transferase hexapeptide repeat family.</text>
</comment>
<dbReference type="GO" id="GO:0016746">
    <property type="term" value="F:acyltransferase activity"/>
    <property type="evidence" value="ECO:0007669"/>
    <property type="project" value="UniProtKB-KW"/>
</dbReference>
<dbReference type="PANTHER" id="PTHR43300">
    <property type="entry name" value="ACETYLTRANSFERASE"/>
    <property type="match status" value="1"/>
</dbReference>
<dbReference type="EMBL" id="VLKR01000011">
    <property type="protein sequence ID" value="TWI19971.1"/>
    <property type="molecule type" value="Genomic_DNA"/>
</dbReference>
<dbReference type="PROSITE" id="PS00101">
    <property type="entry name" value="HEXAPEP_TRANSFERASES"/>
    <property type="match status" value="1"/>
</dbReference>
<dbReference type="Pfam" id="PF00132">
    <property type="entry name" value="Hexapep"/>
    <property type="match status" value="1"/>
</dbReference>
<dbReference type="InterPro" id="IPR020019">
    <property type="entry name" value="AcTrfase_PglD-like"/>
</dbReference>
<accession>A0A562MK90</accession>
<dbReference type="CDD" id="cd03360">
    <property type="entry name" value="LbH_AT_putative"/>
    <property type="match status" value="1"/>
</dbReference>
<dbReference type="NCBIfam" id="TIGR03570">
    <property type="entry name" value="NeuD_NnaD"/>
    <property type="match status" value="1"/>
</dbReference>
<dbReference type="InterPro" id="IPR018357">
    <property type="entry name" value="Hexapep_transf_CS"/>
</dbReference>